<sequence>MQYLFLAFTVLVGIRFYIFFQYYYNYGEGLYLGRPHAVEAFLPLSALVGIKSWVSNGIFDTIHPAAIIILLTFILISYIFRKAFCGWICPFGWISERLSALANRFIGKQFTLPNWLDIPLRSIKYLLLGFFLYGIFYQMNGMAAYMFKMSDYNKISDIKMLLFLIDMSKTTLISILIILALTFYIKNFWCRYLCPYGAFMGIFGWFSPSVITRNADTCIDCSKCNKACINQLDIMNKKEVFSPECNSCLACVDACPQKGTLEYKFINKNYGKWIIPVSILTIYFGVMAIAIITGVWQTQLTPEEYLNLIPYVNSVVH</sequence>
<comment type="caution">
    <text evidence="9">The sequence shown here is derived from an EMBL/GenBank/DDBJ whole genome shotgun (WGS) entry which is preliminary data.</text>
</comment>
<feature type="transmembrane region" description="Helical" evidence="7">
    <location>
        <begin position="273"/>
        <end position="296"/>
    </location>
</feature>
<feature type="transmembrane region" description="Helical" evidence="7">
    <location>
        <begin position="6"/>
        <end position="24"/>
    </location>
</feature>
<evidence type="ECO:0000256" key="4">
    <source>
        <dbReference type="ARBA" id="ARBA00023004"/>
    </source>
</evidence>
<feature type="transmembrane region" description="Helical" evidence="7">
    <location>
        <begin position="125"/>
        <end position="147"/>
    </location>
</feature>
<keyword evidence="7" id="KW-0812">Transmembrane</keyword>
<gene>
    <name evidence="9" type="ORF">BHF68_09895</name>
</gene>
<organism evidence="9 10">
    <name type="scientific">Desulfuribacillus alkaliarsenatis</name>
    <dbReference type="NCBI Taxonomy" id="766136"/>
    <lineage>
        <taxon>Bacteria</taxon>
        <taxon>Bacillati</taxon>
        <taxon>Bacillota</taxon>
        <taxon>Desulfuribacillia</taxon>
        <taxon>Desulfuribacillales</taxon>
        <taxon>Desulfuribacillaceae</taxon>
        <taxon>Desulfuribacillus</taxon>
    </lineage>
</organism>
<dbReference type="PROSITE" id="PS00198">
    <property type="entry name" value="4FE4S_FER_1"/>
    <property type="match status" value="1"/>
</dbReference>
<keyword evidence="3" id="KW-0479">Metal-binding</keyword>
<evidence type="ECO:0000256" key="5">
    <source>
        <dbReference type="ARBA" id="ARBA00023014"/>
    </source>
</evidence>
<evidence type="ECO:0000313" key="9">
    <source>
        <dbReference type="EMBL" id="OEF96150.1"/>
    </source>
</evidence>
<evidence type="ECO:0000313" key="10">
    <source>
        <dbReference type="Proteomes" id="UP000094296"/>
    </source>
</evidence>
<feature type="domain" description="4Fe-4S ferredoxin-type" evidence="8">
    <location>
        <begin position="237"/>
        <end position="266"/>
    </location>
</feature>
<dbReference type="InterPro" id="IPR017900">
    <property type="entry name" value="4Fe4S_Fe_S_CS"/>
</dbReference>
<evidence type="ECO:0000259" key="8">
    <source>
        <dbReference type="PROSITE" id="PS51379"/>
    </source>
</evidence>
<dbReference type="Pfam" id="PF12801">
    <property type="entry name" value="Fer4_5"/>
    <property type="match status" value="2"/>
</dbReference>
<dbReference type="InterPro" id="IPR052378">
    <property type="entry name" value="NosR_regulator"/>
</dbReference>
<evidence type="ECO:0000256" key="1">
    <source>
        <dbReference type="ARBA" id="ARBA00004236"/>
    </source>
</evidence>
<dbReference type="Gene3D" id="3.30.70.20">
    <property type="match status" value="1"/>
</dbReference>
<keyword evidence="7" id="KW-1133">Transmembrane helix</keyword>
<comment type="subcellular location">
    <subcellularLocation>
        <location evidence="1">Cell membrane</location>
    </subcellularLocation>
</comment>
<evidence type="ECO:0000256" key="6">
    <source>
        <dbReference type="ARBA" id="ARBA00023136"/>
    </source>
</evidence>
<dbReference type="PROSITE" id="PS51379">
    <property type="entry name" value="4FE4S_FER_2"/>
    <property type="match status" value="1"/>
</dbReference>
<dbReference type="PANTHER" id="PTHR30224:SF4">
    <property type="entry name" value="ELECTRON TRANSPORT PROTEIN YCCM-RELATED"/>
    <property type="match status" value="1"/>
</dbReference>
<keyword evidence="10" id="KW-1185">Reference proteome</keyword>
<dbReference type="GO" id="GO:0005886">
    <property type="term" value="C:plasma membrane"/>
    <property type="evidence" value="ECO:0007669"/>
    <property type="project" value="UniProtKB-SubCell"/>
</dbReference>
<dbReference type="STRING" id="766136.BHF68_09895"/>
<dbReference type="SUPFAM" id="SSF54862">
    <property type="entry name" value="4Fe-4S ferredoxins"/>
    <property type="match status" value="1"/>
</dbReference>
<protein>
    <recommendedName>
        <fullName evidence="8">4Fe-4S ferredoxin-type domain-containing protein</fullName>
    </recommendedName>
</protein>
<keyword evidence="5" id="KW-0411">Iron-sulfur</keyword>
<dbReference type="InterPro" id="IPR017896">
    <property type="entry name" value="4Fe4S_Fe-S-bd"/>
</dbReference>
<dbReference type="AlphaFoldDB" id="A0A1E5G039"/>
<dbReference type="EMBL" id="MIJE01000033">
    <property type="protein sequence ID" value="OEF96150.1"/>
    <property type="molecule type" value="Genomic_DNA"/>
</dbReference>
<dbReference type="Proteomes" id="UP000094296">
    <property type="component" value="Unassembled WGS sequence"/>
</dbReference>
<feature type="transmembrane region" description="Helical" evidence="7">
    <location>
        <begin position="61"/>
        <end position="80"/>
    </location>
</feature>
<evidence type="ECO:0000256" key="3">
    <source>
        <dbReference type="ARBA" id="ARBA00022723"/>
    </source>
</evidence>
<accession>A0A1E5G039</accession>
<keyword evidence="2" id="KW-1003">Cell membrane</keyword>
<reference evidence="9 10" key="1">
    <citation type="submission" date="2016-09" db="EMBL/GenBank/DDBJ databases">
        <title>Draft genome sequence for the type strain of Desulfuribacillus alkaliarsenatis AHT28, an obligately anaerobic, sulfidogenic bacterium isolated from Russian soda lake sediments.</title>
        <authorList>
            <person name="Abin C.A."/>
            <person name="Hollibaugh J.T."/>
        </authorList>
    </citation>
    <scope>NUCLEOTIDE SEQUENCE [LARGE SCALE GENOMIC DNA]</scope>
    <source>
        <strain evidence="9 10">AHT28</strain>
    </source>
</reference>
<feature type="transmembrane region" description="Helical" evidence="7">
    <location>
        <begin position="167"/>
        <end position="185"/>
    </location>
</feature>
<dbReference type="PANTHER" id="PTHR30224">
    <property type="entry name" value="ELECTRON TRANSPORT PROTEIN"/>
    <property type="match status" value="1"/>
</dbReference>
<dbReference type="GO" id="GO:0051536">
    <property type="term" value="F:iron-sulfur cluster binding"/>
    <property type="evidence" value="ECO:0007669"/>
    <property type="project" value="UniProtKB-KW"/>
</dbReference>
<keyword evidence="6 7" id="KW-0472">Membrane</keyword>
<proteinExistence type="predicted"/>
<dbReference type="Pfam" id="PF13237">
    <property type="entry name" value="Fer4_10"/>
    <property type="match status" value="1"/>
</dbReference>
<keyword evidence="4" id="KW-0408">Iron</keyword>
<evidence type="ECO:0000256" key="7">
    <source>
        <dbReference type="SAM" id="Phobius"/>
    </source>
</evidence>
<name>A0A1E5G039_9FIRM</name>
<evidence type="ECO:0000256" key="2">
    <source>
        <dbReference type="ARBA" id="ARBA00022475"/>
    </source>
</evidence>
<dbReference type="GO" id="GO:0046872">
    <property type="term" value="F:metal ion binding"/>
    <property type="evidence" value="ECO:0007669"/>
    <property type="project" value="UniProtKB-KW"/>
</dbReference>